<gene>
    <name evidence="4" type="ORF">HXA33_13285</name>
</gene>
<dbReference type="GO" id="GO:0005524">
    <property type="term" value="F:ATP binding"/>
    <property type="evidence" value="ECO:0007669"/>
    <property type="project" value="InterPro"/>
</dbReference>
<dbReference type="SUPFAM" id="SSF56112">
    <property type="entry name" value="Protein kinase-like (PK-like)"/>
    <property type="match status" value="1"/>
</dbReference>
<keyword evidence="2" id="KW-0472">Membrane</keyword>
<keyword evidence="5" id="KW-1185">Reference proteome</keyword>
<keyword evidence="4" id="KW-0418">Kinase</keyword>
<dbReference type="PANTHER" id="PTHR10566:SF113">
    <property type="entry name" value="PROTEIN ACTIVITY OF BC1 COMPLEX KINASE 7, CHLOROPLASTIC"/>
    <property type="match status" value="1"/>
</dbReference>
<proteinExistence type="inferred from homology"/>
<dbReference type="InterPro" id="IPR000719">
    <property type="entry name" value="Prot_kinase_dom"/>
</dbReference>
<comment type="similarity">
    <text evidence="1">Belongs to the protein kinase superfamily. ADCK protein kinase family.</text>
</comment>
<evidence type="ECO:0000256" key="1">
    <source>
        <dbReference type="ARBA" id="ARBA00009670"/>
    </source>
</evidence>
<name>A0A9Q4G053_SALAG</name>
<keyword evidence="2" id="KW-1133">Transmembrane helix</keyword>
<dbReference type="EMBL" id="JABXYM010000001">
    <property type="protein sequence ID" value="MCR6097518.1"/>
    <property type="molecule type" value="Genomic_DNA"/>
</dbReference>
<organism evidence="4 5">
    <name type="scientific">Salipaludibacillus agaradhaerens</name>
    <name type="common">Bacillus agaradhaerens</name>
    <dbReference type="NCBI Taxonomy" id="76935"/>
    <lineage>
        <taxon>Bacteria</taxon>
        <taxon>Bacillati</taxon>
        <taxon>Bacillota</taxon>
        <taxon>Bacilli</taxon>
        <taxon>Bacillales</taxon>
        <taxon>Bacillaceae</taxon>
    </lineage>
</organism>
<dbReference type="Gene3D" id="1.10.510.10">
    <property type="entry name" value="Transferase(Phosphotransferase) domain 1"/>
    <property type="match status" value="1"/>
</dbReference>
<dbReference type="GO" id="GO:0004672">
    <property type="term" value="F:protein kinase activity"/>
    <property type="evidence" value="ECO:0007669"/>
    <property type="project" value="InterPro"/>
</dbReference>
<evidence type="ECO:0000313" key="4">
    <source>
        <dbReference type="EMBL" id="MCR6097518.1"/>
    </source>
</evidence>
<keyword evidence="4" id="KW-0808">Transferase</keyword>
<comment type="caution">
    <text evidence="4">The sequence shown here is derived from an EMBL/GenBank/DDBJ whole genome shotgun (WGS) entry which is preliminary data.</text>
</comment>
<dbReference type="InterPro" id="IPR004147">
    <property type="entry name" value="ABC1_dom"/>
</dbReference>
<evidence type="ECO:0000259" key="3">
    <source>
        <dbReference type="PROSITE" id="PS50011"/>
    </source>
</evidence>
<dbReference type="Pfam" id="PF03109">
    <property type="entry name" value="ABC1"/>
    <property type="match status" value="1"/>
</dbReference>
<dbReference type="InterPro" id="IPR011009">
    <property type="entry name" value="Kinase-like_dom_sf"/>
</dbReference>
<protein>
    <submittedName>
        <fullName evidence="4">AarF/ABC1/UbiB kinase family protein</fullName>
    </submittedName>
</protein>
<sequence length="540" mass="62873">MGTTGRFKRMYKTIAFALTIFIRIYWYKIRKKTQSEWDYLWKDIGKDFRNLLFDLEGLLIKIGQLLSIRADLLPRPFIEQIQDLTDQVPPSSWQEIEKVLAEEWKNSVEDHVTHVETEAIASASIGEVYRATLKNGEKVAVKVQRPKIQEIVETDFRTLSIIIWFANHFVPLPKGFINLNVLFKELKQVIEQELDFSKEKQSLLTFKKRFEDYEGVLIPSVVEELSTSKVLVMEWVDGIKLTDEAALNHLNITKQELAKRLTELFLPQWLEPGSFHADPHTGNLLLSKEGKIILLDFGMIGTISKNDAMNFQRLIESLLSKNYSQAVEALIQLDFLLPDAEPRTMEKVLAEFMTFQPSQLQEMDIMSLKLEMTNMIQALPIQVPTRFVFLGRSFMTIEGILAMLIGEDEIIDEVKPVFLKWLRKQGNTKWHFVWYWLQSHPMFKIVHTVNDFLRLPERMEDLKELEQRRQFQFTMYENSKRHCFQVTLIGGIGGGIGFYTSESMLGYIGLGVGVLGLLSYGVMNYKLRKWLKYMHPKRKT</sequence>
<dbReference type="RefSeq" id="WP_257821915.1">
    <property type="nucleotide sequence ID" value="NZ_JABXYM010000001.1"/>
</dbReference>
<feature type="transmembrane region" description="Helical" evidence="2">
    <location>
        <begin position="6"/>
        <end position="26"/>
    </location>
</feature>
<feature type="domain" description="Protein kinase" evidence="3">
    <location>
        <begin position="114"/>
        <end position="443"/>
    </location>
</feature>
<dbReference type="PANTHER" id="PTHR10566">
    <property type="entry name" value="CHAPERONE-ACTIVITY OF BC1 COMPLEX CABC1 -RELATED"/>
    <property type="match status" value="1"/>
</dbReference>
<dbReference type="PROSITE" id="PS50011">
    <property type="entry name" value="PROTEIN_KINASE_DOM"/>
    <property type="match status" value="1"/>
</dbReference>
<evidence type="ECO:0000256" key="2">
    <source>
        <dbReference type="SAM" id="Phobius"/>
    </source>
</evidence>
<dbReference type="Proteomes" id="UP001057753">
    <property type="component" value="Unassembled WGS sequence"/>
</dbReference>
<feature type="transmembrane region" description="Helical" evidence="2">
    <location>
        <begin position="505"/>
        <end position="525"/>
    </location>
</feature>
<dbReference type="CDD" id="cd05121">
    <property type="entry name" value="ABC1_ADCK3-like"/>
    <property type="match status" value="1"/>
</dbReference>
<evidence type="ECO:0000313" key="5">
    <source>
        <dbReference type="Proteomes" id="UP001057753"/>
    </source>
</evidence>
<keyword evidence="2" id="KW-0812">Transmembrane</keyword>
<accession>A0A9Q4G053</accession>
<feature type="transmembrane region" description="Helical" evidence="2">
    <location>
        <begin position="482"/>
        <end position="499"/>
    </location>
</feature>
<dbReference type="AlphaFoldDB" id="A0A9Q4G053"/>
<dbReference type="InterPro" id="IPR050154">
    <property type="entry name" value="UbiB_kinase"/>
</dbReference>
<reference evidence="4" key="1">
    <citation type="submission" date="2020-06" db="EMBL/GenBank/DDBJ databases">
        <title>Insight into the genomes of haloalkaliphilic bacilli from Kenyan soda lakes.</title>
        <authorList>
            <person name="Mwirichia R."/>
            <person name="Villamizar G.C."/>
            <person name="Poehlein A."/>
            <person name="Mugweru J."/>
            <person name="Kipnyargis A."/>
            <person name="Kiplimo D."/>
            <person name="Orwa P."/>
            <person name="Daniel R."/>
        </authorList>
    </citation>
    <scope>NUCLEOTIDE SEQUENCE</scope>
    <source>
        <strain evidence="4">B1096_S55</strain>
    </source>
</reference>